<dbReference type="EMBL" id="CP021331">
    <property type="protein sequence ID" value="AVX05972.1"/>
    <property type="molecule type" value="Genomic_DNA"/>
</dbReference>
<feature type="transmembrane region" description="Helical" evidence="4">
    <location>
        <begin position="70"/>
        <end position="87"/>
    </location>
</feature>
<dbReference type="CDD" id="cd06174">
    <property type="entry name" value="MFS"/>
    <property type="match status" value="1"/>
</dbReference>
<evidence type="ECO:0000313" key="5">
    <source>
        <dbReference type="EMBL" id="AVX05972.1"/>
    </source>
</evidence>
<keyword evidence="6" id="KW-1185">Reference proteome</keyword>
<dbReference type="InterPro" id="IPR036259">
    <property type="entry name" value="MFS_trans_sf"/>
</dbReference>
<feature type="transmembrane region" description="Helical" evidence="4">
    <location>
        <begin position="158"/>
        <end position="178"/>
    </location>
</feature>
<keyword evidence="1 4" id="KW-0812">Transmembrane</keyword>
<feature type="transmembrane region" description="Helical" evidence="4">
    <location>
        <begin position="93"/>
        <end position="117"/>
    </location>
</feature>
<evidence type="ECO:0000256" key="1">
    <source>
        <dbReference type="ARBA" id="ARBA00022692"/>
    </source>
</evidence>
<dbReference type="InterPro" id="IPR011701">
    <property type="entry name" value="MFS"/>
</dbReference>
<gene>
    <name evidence="5" type="ORF">MXMO3_03469</name>
</gene>
<feature type="transmembrane region" description="Helical" evidence="4">
    <location>
        <begin position="276"/>
        <end position="294"/>
    </location>
</feature>
<dbReference type="PANTHER" id="PTHR23530:SF1">
    <property type="entry name" value="PERMEASE, MAJOR FACILITATOR SUPERFAMILY-RELATED"/>
    <property type="match status" value="1"/>
</dbReference>
<keyword evidence="3 4" id="KW-0472">Membrane</keyword>
<protein>
    <submittedName>
        <fullName evidence="5">Uncharacterized protein</fullName>
    </submittedName>
</protein>
<dbReference type="RefSeq" id="WP_117396926.1">
    <property type="nucleotide sequence ID" value="NZ_CP021331.1"/>
</dbReference>
<proteinExistence type="predicted"/>
<dbReference type="AlphaFoldDB" id="A0A2R4MJ00"/>
<geneLocation type="plasmid" evidence="6">
    <name>phl2708x3</name>
</geneLocation>
<evidence type="ECO:0000256" key="4">
    <source>
        <dbReference type="SAM" id="Phobius"/>
    </source>
</evidence>
<accession>A0A2R4MJ00</accession>
<dbReference type="Gene3D" id="1.20.1250.20">
    <property type="entry name" value="MFS general substrate transporter like domains"/>
    <property type="match status" value="1"/>
</dbReference>
<feature type="transmembrane region" description="Helical" evidence="4">
    <location>
        <begin position="43"/>
        <end position="63"/>
    </location>
</feature>
<dbReference type="Proteomes" id="UP000258927">
    <property type="component" value="Plasmid pHL2708X3"/>
</dbReference>
<feature type="transmembrane region" description="Helical" evidence="4">
    <location>
        <begin position="246"/>
        <end position="264"/>
    </location>
</feature>
<dbReference type="SUPFAM" id="SSF103473">
    <property type="entry name" value="MFS general substrate transporter"/>
    <property type="match status" value="1"/>
</dbReference>
<dbReference type="GO" id="GO:0022857">
    <property type="term" value="F:transmembrane transporter activity"/>
    <property type="evidence" value="ECO:0007669"/>
    <property type="project" value="InterPro"/>
</dbReference>
<feature type="transmembrane region" description="Helical" evidence="4">
    <location>
        <begin position="211"/>
        <end position="234"/>
    </location>
</feature>
<feature type="transmembrane region" description="Helical" evidence="4">
    <location>
        <begin position="129"/>
        <end position="152"/>
    </location>
</feature>
<feature type="transmembrane region" description="Helical" evidence="4">
    <location>
        <begin position="300"/>
        <end position="323"/>
    </location>
</feature>
<dbReference type="KEGG" id="mmyr:MXMO3_03469"/>
<feature type="transmembrane region" description="Helical" evidence="4">
    <location>
        <begin position="12"/>
        <end position="31"/>
    </location>
</feature>
<sequence length="398" mass="43001">MDKASFFKATIYFSVTMLATGMVMNVSKIAIVDGLGDPGFLGLMSSISIAVVLVSDVLLSYLADTRSRRYAAAFAAICWSAYAIAFVEITPLIMVFAAVVHGLGTSLQNGLPGAIAMEAIPNKEMRLKWLARMDISMLLAVLAGNGLGILLFSYHASTLFVMTAGLMVLVAVSAPFMISKNKIQSDSKAEVGRFKGIRDTLAIVFSNRESWIAFGFSIVSKVAFMAIQTYWIVYYAVDWNFSDKSTLYPLLLVSSLVIASQVVGNGIISLFSIEKIAKYVVPFSTLVLLLALMFPSISLVFAGLIFVSFLIGKLCMHLSFVFFQNKIESEYRGTFSSIVSTVASLFGIAVVLGIVPALEDFYLVTLAALIGATLVAYAVLSALVVGQAKEQNEEIKSE</sequence>
<feature type="transmembrane region" description="Helical" evidence="4">
    <location>
        <begin position="335"/>
        <end position="355"/>
    </location>
</feature>
<evidence type="ECO:0000313" key="6">
    <source>
        <dbReference type="Proteomes" id="UP000258927"/>
    </source>
</evidence>
<dbReference type="InterPro" id="IPR053160">
    <property type="entry name" value="MFS_DHA3_Transporter"/>
</dbReference>
<keyword evidence="5" id="KW-0614">Plasmid</keyword>
<name>A0A2R4MJ00_9HYPH</name>
<keyword evidence="2 4" id="KW-1133">Transmembrane helix</keyword>
<reference evidence="5 6" key="1">
    <citation type="submission" date="2017-05" db="EMBL/GenBank/DDBJ databases">
        <title>Genome Analysis of Maritalea myrionectae HL2708#5.</title>
        <authorList>
            <consortium name="Cotde Inc.-PKNU"/>
            <person name="Jang D."/>
            <person name="Oh H.-M."/>
        </authorList>
    </citation>
    <scope>NUCLEOTIDE SEQUENCE [LARGE SCALE GENOMIC DNA]</scope>
    <source>
        <strain evidence="5 6">HL2708#5</strain>
        <plasmid evidence="6">phl2708x3</plasmid>
    </source>
</reference>
<feature type="transmembrane region" description="Helical" evidence="4">
    <location>
        <begin position="361"/>
        <end position="386"/>
    </location>
</feature>
<dbReference type="PANTHER" id="PTHR23530">
    <property type="entry name" value="TRANSPORT PROTEIN-RELATED"/>
    <property type="match status" value="1"/>
</dbReference>
<evidence type="ECO:0000256" key="2">
    <source>
        <dbReference type="ARBA" id="ARBA00022989"/>
    </source>
</evidence>
<dbReference type="Pfam" id="PF07690">
    <property type="entry name" value="MFS_1"/>
    <property type="match status" value="1"/>
</dbReference>
<evidence type="ECO:0000256" key="3">
    <source>
        <dbReference type="ARBA" id="ARBA00023136"/>
    </source>
</evidence>
<organism evidence="5 6">
    <name type="scientific">Maritalea myrionectae</name>
    <dbReference type="NCBI Taxonomy" id="454601"/>
    <lineage>
        <taxon>Bacteria</taxon>
        <taxon>Pseudomonadati</taxon>
        <taxon>Pseudomonadota</taxon>
        <taxon>Alphaproteobacteria</taxon>
        <taxon>Hyphomicrobiales</taxon>
        <taxon>Devosiaceae</taxon>
        <taxon>Maritalea</taxon>
    </lineage>
</organism>